<evidence type="ECO:0000313" key="6">
    <source>
        <dbReference type="EMBL" id="ADL24613.1"/>
    </source>
</evidence>
<dbReference type="CAZy" id="GT2">
    <property type="family name" value="Glycosyltransferase Family 2"/>
</dbReference>
<dbReference type="RefSeq" id="WP_012820346.1">
    <property type="nucleotide sequence ID" value="NC_013410.1"/>
</dbReference>
<dbReference type="Proteomes" id="UP000001497">
    <property type="component" value="Chromosome"/>
</dbReference>
<gene>
    <name evidence="5" type="ordered locus">Fisuc_0504</name>
    <name evidence="6" type="ordered locus">FSU_0924</name>
</gene>
<protein>
    <submittedName>
        <fullName evidence="5">Glycosyl transferase family 2</fullName>
    </submittedName>
    <submittedName>
        <fullName evidence="6">Glycosyltransferase, group 2 family</fullName>
    </submittedName>
</protein>
<keyword evidence="8" id="KW-1185">Reference proteome</keyword>
<dbReference type="KEGG" id="fsc:FSU_0924"/>
<dbReference type="InterPro" id="IPR001173">
    <property type="entry name" value="Glyco_trans_2-like"/>
</dbReference>
<evidence type="ECO:0000256" key="2">
    <source>
        <dbReference type="ARBA" id="ARBA00022676"/>
    </source>
</evidence>
<dbReference type="PANTHER" id="PTHR43630">
    <property type="entry name" value="POLY-BETA-1,6-N-ACETYL-D-GLUCOSAMINE SYNTHASE"/>
    <property type="match status" value="1"/>
</dbReference>
<dbReference type="STRING" id="59374.FSU_0924"/>
<dbReference type="Pfam" id="PF00535">
    <property type="entry name" value="Glycos_transf_2"/>
    <property type="match status" value="1"/>
</dbReference>
<dbReference type="AlphaFoldDB" id="C9RLG9"/>
<sequence>MKICITLATYNGEKYLAQMLDSLVAQTKQADVIIAVDDGSKDSTCEILERYKDKLPLEITKFEKNRGHRASFSTALEKASKLLADDDLIFLADQDDIWLPNKLEVMSQKIDDNSMIFGDAEIIDGDGVVTDSSWRKKACIVEHLSQQALLTGYTNVTGCMVAFKARLLKTVLPIPQDVPVHDQWITLCATAENGYRAIADKVIQYRIHGNNAIGEGNKTWSEKLQTNLQWAKAVRGSSVFEKLPDESRRFLDKFVQFLELRFSHAFLSPLWFVWIVRNARNIYPQVHSAPKMIARILFSFVGVSTAKKFFNKK</sequence>
<dbReference type="HOGENOM" id="CLU_025996_0_4_0"/>
<dbReference type="Proteomes" id="UP000000517">
    <property type="component" value="Chromosome"/>
</dbReference>
<dbReference type="PANTHER" id="PTHR43630:SF1">
    <property type="entry name" value="POLY-BETA-1,6-N-ACETYL-D-GLUCOSAMINE SYNTHASE"/>
    <property type="match status" value="1"/>
</dbReference>
<dbReference type="InterPro" id="IPR029044">
    <property type="entry name" value="Nucleotide-diphossugar_trans"/>
</dbReference>
<reference evidence="5 8" key="1">
    <citation type="submission" date="2009-10" db="EMBL/GenBank/DDBJ databases">
        <title>Complete sequence of Fibrobacter succinogenes subsp. succinogenes S85.</title>
        <authorList>
            <consortium name="US DOE Joint Genome Institute"/>
            <person name="Lucas S."/>
            <person name="Copeland A."/>
            <person name="Lapidus A."/>
            <person name="Glavina del Rio T."/>
            <person name="Tice H."/>
            <person name="Bruce D."/>
            <person name="Goodwin L."/>
            <person name="Pitluck S."/>
            <person name="Chertkov O."/>
            <person name="Detter J.C."/>
            <person name="Han C."/>
            <person name="Tapia R."/>
            <person name="Larimer F."/>
            <person name="Land M."/>
            <person name="Hauser L."/>
            <person name="Kyrpides N."/>
            <person name="Mikhailova N."/>
            <person name="Weimer P.J."/>
            <person name="Stevenson D.M."/>
            <person name="Boyum J."/>
            <person name="Brumm P.I."/>
            <person name="Mead D."/>
        </authorList>
    </citation>
    <scope>NUCLEOTIDE SEQUENCE [LARGE SCALE GENOMIC DNA]</scope>
    <source>
        <strain evidence="8">ATCC 19169 / S85</strain>
        <strain evidence="5">S85</strain>
    </source>
</reference>
<proteinExistence type="inferred from homology"/>
<dbReference type="KEGG" id="fsu:Fisuc_0504"/>
<feature type="domain" description="Glycosyltransferase 2-like" evidence="4">
    <location>
        <begin position="5"/>
        <end position="170"/>
    </location>
</feature>
<evidence type="ECO:0000313" key="5">
    <source>
        <dbReference type="EMBL" id="ACX74116.1"/>
    </source>
</evidence>
<keyword evidence="2" id="KW-0328">Glycosyltransferase</keyword>
<dbReference type="SUPFAM" id="SSF53448">
    <property type="entry name" value="Nucleotide-diphospho-sugar transferases"/>
    <property type="match status" value="1"/>
</dbReference>
<dbReference type="OrthoDB" id="9802649at2"/>
<dbReference type="EMBL" id="CP002158">
    <property type="protein sequence ID" value="ADL24613.1"/>
    <property type="molecule type" value="Genomic_DNA"/>
</dbReference>
<evidence type="ECO:0000256" key="1">
    <source>
        <dbReference type="ARBA" id="ARBA00006739"/>
    </source>
</evidence>
<reference evidence="6" key="3">
    <citation type="submission" date="2010-08" db="EMBL/GenBank/DDBJ databases">
        <authorList>
            <person name="Durkin A.S."/>
            <person name="Nelson K.E."/>
            <person name="Morrison M."/>
            <person name="Forsberg C.W."/>
            <person name="Wilson D.B."/>
            <person name="Russell J.B."/>
            <person name="Cann I.K.O."/>
            <person name="Mackie R.I."/>
            <person name="White B.A."/>
        </authorList>
    </citation>
    <scope>NUCLEOTIDE SEQUENCE</scope>
    <source>
        <strain evidence="6">S85</strain>
    </source>
</reference>
<dbReference type="eggNOG" id="COG1215">
    <property type="taxonomic scope" value="Bacteria"/>
</dbReference>
<name>C9RLG9_FIBSS</name>
<keyword evidence="3 6" id="KW-0808">Transferase</keyword>
<evidence type="ECO:0000313" key="8">
    <source>
        <dbReference type="Proteomes" id="UP000001497"/>
    </source>
</evidence>
<evidence type="ECO:0000256" key="3">
    <source>
        <dbReference type="ARBA" id="ARBA00022679"/>
    </source>
</evidence>
<dbReference type="Gene3D" id="3.90.550.10">
    <property type="entry name" value="Spore Coat Polysaccharide Biosynthesis Protein SpsA, Chain A"/>
    <property type="match status" value="1"/>
</dbReference>
<comment type="similarity">
    <text evidence="1">Belongs to the glycosyltransferase 2 family.</text>
</comment>
<evidence type="ECO:0000259" key="4">
    <source>
        <dbReference type="Pfam" id="PF00535"/>
    </source>
</evidence>
<organism evidence="6 7">
    <name type="scientific">Fibrobacter succinogenes (strain ATCC 19169 / S85)</name>
    <dbReference type="NCBI Taxonomy" id="59374"/>
    <lineage>
        <taxon>Bacteria</taxon>
        <taxon>Pseudomonadati</taxon>
        <taxon>Fibrobacterota</taxon>
        <taxon>Fibrobacteria</taxon>
        <taxon>Fibrobacterales</taxon>
        <taxon>Fibrobacteraceae</taxon>
        <taxon>Fibrobacter</taxon>
    </lineage>
</organism>
<accession>C9RLG9</accession>
<evidence type="ECO:0000313" key="7">
    <source>
        <dbReference type="Proteomes" id="UP000000517"/>
    </source>
</evidence>
<dbReference type="EMBL" id="CP001792">
    <property type="protein sequence ID" value="ACX74116.1"/>
    <property type="molecule type" value="Genomic_DNA"/>
</dbReference>
<reference evidence="7" key="2">
    <citation type="submission" date="2010-08" db="EMBL/GenBank/DDBJ databases">
        <title>Complete sequence of Fibrobacter succinogenes subsp. succinogenes S85.</title>
        <authorList>
            <person name="Durkin A.S."/>
            <person name="Nelson K.E."/>
            <person name="Morrison M."/>
            <person name="Forsberg C.W."/>
            <person name="Wilson D.B."/>
            <person name="Russell J.B."/>
            <person name="Cann I.K.O."/>
            <person name="Mackie R.I."/>
            <person name="White B.A."/>
        </authorList>
    </citation>
    <scope>NUCLEOTIDE SEQUENCE [LARGE SCALE GENOMIC DNA]</scope>
    <source>
        <strain evidence="7">ATCC 19169 / S85</strain>
    </source>
</reference>
<dbReference type="PATRIC" id="fig|59374.8.peg.896"/>
<dbReference type="GO" id="GO:0016757">
    <property type="term" value="F:glycosyltransferase activity"/>
    <property type="evidence" value="ECO:0007669"/>
    <property type="project" value="UniProtKB-KW"/>
</dbReference>